<dbReference type="EnsemblMetazoa" id="G7591.1">
    <property type="protein sequence ID" value="G7591.1:cds"/>
    <property type="gene ID" value="G7591"/>
</dbReference>
<evidence type="ECO:0000313" key="4">
    <source>
        <dbReference type="Proteomes" id="UP000005408"/>
    </source>
</evidence>
<feature type="compositionally biased region" description="Acidic residues" evidence="1">
    <location>
        <begin position="31"/>
        <end position="41"/>
    </location>
</feature>
<dbReference type="Pfam" id="PF16064">
    <property type="entry name" value="DUF4806"/>
    <property type="match status" value="1"/>
</dbReference>
<feature type="region of interest" description="Disordered" evidence="1">
    <location>
        <begin position="25"/>
        <end position="71"/>
    </location>
</feature>
<feature type="region of interest" description="Disordered" evidence="1">
    <location>
        <begin position="88"/>
        <end position="115"/>
    </location>
</feature>
<dbReference type="Proteomes" id="UP000005408">
    <property type="component" value="Unassembled WGS sequence"/>
</dbReference>
<evidence type="ECO:0000313" key="3">
    <source>
        <dbReference type="EnsemblMetazoa" id="G7591.1:cds"/>
    </source>
</evidence>
<dbReference type="PANTHER" id="PTHR34153">
    <property type="entry name" value="SI:CH211-262H13.3-RELATED-RELATED"/>
    <property type="match status" value="1"/>
</dbReference>
<dbReference type="AlphaFoldDB" id="A0A8W8NR97"/>
<name>A0A8W8NR97_MAGGI</name>
<keyword evidence="4" id="KW-1185">Reference proteome</keyword>
<feature type="domain" description="DUF4806" evidence="2">
    <location>
        <begin position="177"/>
        <end position="252"/>
    </location>
</feature>
<accession>A0A8W8NR97</accession>
<feature type="compositionally biased region" description="Pro residues" evidence="1">
    <location>
        <begin position="57"/>
        <end position="66"/>
    </location>
</feature>
<sequence>MLNTFFLVVSEDFFQKVSIETKRPNPRFVLDDTDDTDDEDVVVPRRQSPRKSAPKKAPSPPRPPTIALPIPQSQPAYESELLIHRSRKSTPRRLVLSPTTPPRSSSPASPPTALPTLFEQRSNIGSFERKLPMVMEEVKVQVNFNTKLINAVLIKNDTGSSTIVDQAKVDGELAKLFPIQTQDEVWKFEEKLKEEEMANKMVKFLSPIGEENMKKTVRRLLAFMFSNKLAREVNWVGKRGKLAFSKLKLKDILISMSHFHLFMKLLL</sequence>
<dbReference type="PANTHER" id="PTHR34153:SF2">
    <property type="entry name" value="SI:CH211-262H13.3-RELATED"/>
    <property type="match status" value="1"/>
</dbReference>
<evidence type="ECO:0000256" key="1">
    <source>
        <dbReference type="SAM" id="MobiDB-lite"/>
    </source>
</evidence>
<protein>
    <recommendedName>
        <fullName evidence="2">DUF4806 domain-containing protein</fullName>
    </recommendedName>
</protein>
<reference evidence="3" key="1">
    <citation type="submission" date="2022-08" db="UniProtKB">
        <authorList>
            <consortium name="EnsemblMetazoa"/>
        </authorList>
    </citation>
    <scope>IDENTIFICATION</scope>
    <source>
        <strain evidence="3">05x7-T-G4-1.051#20</strain>
    </source>
</reference>
<organism evidence="3 4">
    <name type="scientific">Magallana gigas</name>
    <name type="common">Pacific oyster</name>
    <name type="synonym">Crassostrea gigas</name>
    <dbReference type="NCBI Taxonomy" id="29159"/>
    <lineage>
        <taxon>Eukaryota</taxon>
        <taxon>Metazoa</taxon>
        <taxon>Spiralia</taxon>
        <taxon>Lophotrochozoa</taxon>
        <taxon>Mollusca</taxon>
        <taxon>Bivalvia</taxon>
        <taxon>Autobranchia</taxon>
        <taxon>Pteriomorphia</taxon>
        <taxon>Ostreida</taxon>
        <taxon>Ostreoidea</taxon>
        <taxon>Ostreidae</taxon>
        <taxon>Magallana</taxon>
    </lineage>
</organism>
<feature type="compositionally biased region" description="Low complexity" evidence="1">
    <location>
        <begin position="96"/>
        <end position="107"/>
    </location>
</feature>
<proteinExistence type="predicted"/>
<evidence type="ECO:0000259" key="2">
    <source>
        <dbReference type="Pfam" id="PF16064"/>
    </source>
</evidence>
<dbReference type="InterPro" id="IPR032071">
    <property type="entry name" value="DUF4806"/>
</dbReference>